<organism evidence="1">
    <name type="scientific">Lactobacillus helveticus CIRM-BIA 104</name>
    <dbReference type="NCBI Taxonomy" id="1226333"/>
    <lineage>
        <taxon>Bacteria</taxon>
        <taxon>Bacillati</taxon>
        <taxon>Bacillota</taxon>
        <taxon>Bacilli</taxon>
        <taxon>Lactobacillales</taxon>
        <taxon>Lactobacillaceae</taxon>
        <taxon>Lactobacillus</taxon>
    </lineage>
</organism>
<dbReference type="EMBL" id="CBUL010000026">
    <property type="protein sequence ID" value="CDI59787.1"/>
    <property type="molecule type" value="Genomic_DNA"/>
</dbReference>
<dbReference type="Proteomes" id="UP000017247">
    <property type="component" value="Unassembled WGS sequence"/>
</dbReference>
<evidence type="ECO:0000313" key="1">
    <source>
        <dbReference type="EMBL" id="CDI59787.1"/>
    </source>
</evidence>
<reference evidence="1" key="1">
    <citation type="submission" date="2013-09" db="EMBL/GenBank/DDBJ databases">
        <title>Draft Genome Sequence of five Lactobacillus helveticus strains CIRM-BIA 101T, 103, 104, 951 and 953 isolated from milk product.</title>
        <authorList>
            <person name="Valence F."/>
            <person name="Chuat V."/>
            <person name="Ma L."/>
            <person name="Creno S."/>
            <person name="Falentin H."/>
            <person name="Lortal S."/>
            <person name="Bizet C."/>
            <person name="Clermont D."/>
            <person name="Loux V."/>
            <person name="Bouchier C."/>
            <person name="Cousin S."/>
        </authorList>
    </citation>
    <scope>NUCLEOTIDE SEQUENCE [LARGE SCALE GENOMIC DNA]</scope>
    <source>
        <strain evidence="1">CIRM-BIA 104</strain>
    </source>
</reference>
<protein>
    <submittedName>
        <fullName evidence="1">Uncharacterized protein</fullName>
    </submittedName>
</protein>
<dbReference type="RefSeq" id="WP_023191521.1">
    <property type="nucleotide sequence ID" value="NZ_HG530998.1"/>
</dbReference>
<gene>
    <name evidence="1" type="ORF">LHCIRMBIA104_01043</name>
</gene>
<name>U6F748_LACHE</name>
<sequence>MSKEELRPFEKEFIDKTTGVLAKYKSIKDDEAYTYDPEHIDGVELINFRSVGDHMVETTEMLNLIIAPIWAKNEVKSGHAAERRDRLFFMLL</sequence>
<dbReference type="AlphaFoldDB" id="U6F748"/>
<accession>U6F748</accession>
<comment type="caution">
    <text evidence="1">The sequence shown here is derived from an EMBL/GenBank/DDBJ whole genome shotgun (WGS) entry which is preliminary data.</text>
</comment>
<proteinExistence type="predicted"/>
<dbReference type="HOGENOM" id="CLU_2409542_0_0_9"/>